<dbReference type="AlphaFoldDB" id="A0A5M3WCY7"/>
<organism evidence="2 3">
    <name type="scientific">Acrocarpospora macrocephala</name>
    <dbReference type="NCBI Taxonomy" id="150177"/>
    <lineage>
        <taxon>Bacteria</taxon>
        <taxon>Bacillati</taxon>
        <taxon>Actinomycetota</taxon>
        <taxon>Actinomycetes</taxon>
        <taxon>Streptosporangiales</taxon>
        <taxon>Streptosporangiaceae</taxon>
        <taxon>Acrocarpospora</taxon>
    </lineage>
</organism>
<evidence type="ECO:0000313" key="3">
    <source>
        <dbReference type="Proteomes" id="UP000331127"/>
    </source>
</evidence>
<keyword evidence="3" id="KW-1185">Reference proteome</keyword>
<dbReference type="EMBL" id="BLAE01000003">
    <property type="protein sequence ID" value="GES06696.1"/>
    <property type="molecule type" value="Genomic_DNA"/>
</dbReference>
<gene>
    <name evidence="2" type="ORF">Amac_002910</name>
</gene>
<reference evidence="2 3" key="1">
    <citation type="submission" date="2019-10" db="EMBL/GenBank/DDBJ databases">
        <title>Whole genome shotgun sequence of Acrocarpospora macrocephala NBRC 16266.</title>
        <authorList>
            <person name="Ichikawa N."/>
            <person name="Kimura A."/>
            <person name="Kitahashi Y."/>
            <person name="Komaki H."/>
            <person name="Oguchi A."/>
        </authorList>
    </citation>
    <scope>NUCLEOTIDE SEQUENCE [LARGE SCALE GENOMIC DNA]</scope>
    <source>
        <strain evidence="2 3">NBRC 16266</strain>
    </source>
</reference>
<accession>A0A5M3WCY7</accession>
<sequence length="63" mass="6840">MDASASEEPGTGSRDLDGALDQCERRPKSRHIDPAGIIQRRNFTGYDEAILAWTDAIGVPSQP</sequence>
<proteinExistence type="predicted"/>
<dbReference type="RefSeq" id="WP_155352410.1">
    <property type="nucleotide sequence ID" value="NZ_BAAAHL010000022.1"/>
</dbReference>
<dbReference type="OrthoDB" id="3522610at2"/>
<dbReference type="Proteomes" id="UP000331127">
    <property type="component" value="Unassembled WGS sequence"/>
</dbReference>
<feature type="compositionally biased region" description="Basic and acidic residues" evidence="1">
    <location>
        <begin position="14"/>
        <end position="31"/>
    </location>
</feature>
<evidence type="ECO:0000256" key="1">
    <source>
        <dbReference type="SAM" id="MobiDB-lite"/>
    </source>
</evidence>
<protein>
    <submittedName>
        <fullName evidence="2">Uncharacterized protein</fullName>
    </submittedName>
</protein>
<feature type="region of interest" description="Disordered" evidence="1">
    <location>
        <begin position="1"/>
        <end position="31"/>
    </location>
</feature>
<name>A0A5M3WCY7_9ACTN</name>
<comment type="caution">
    <text evidence="2">The sequence shown here is derived from an EMBL/GenBank/DDBJ whole genome shotgun (WGS) entry which is preliminary data.</text>
</comment>
<evidence type="ECO:0000313" key="2">
    <source>
        <dbReference type="EMBL" id="GES06696.1"/>
    </source>
</evidence>